<dbReference type="KEGG" id="pchm:VFPPC_11973"/>
<reference evidence="1 2" key="1">
    <citation type="journal article" date="2016" name="PLoS Pathog.">
        <title>Biosynthesis of antibiotic leucinostatins in bio-control fungus Purpureocillium lilacinum and their inhibition on phytophthora revealed by genome mining.</title>
        <authorList>
            <person name="Wang G."/>
            <person name="Liu Z."/>
            <person name="Lin R."/>
            <person name="Li E."/>
            <person name="Mao Z."/>
            <person name="Ling J."/>
            <person name="Yang Y."/>
            <person name="Yin W.B."/>
            <person name="Xie B."/>
        </authorList>
    </citation>
    <scope>NUCLEOTIDE SEQUENCE [LARGE SCALE GENOMIC DNA]</scope>
    <source>
        <strain evidence="1">170</strain>
    </source>
</reference>
<evidence type="ECO:0000313" key="1">
    <source>
        <dbReference type="EMBL" id="OAQ59053.2"/>
    </source>
</evidence>
<organism evidence="1 2">
    <name type="scientific">Pochonia chlamydosporia 170</name>
    <dbReference type="NCBI Taxonomy" id="1380566"/>
    <lineage>
        <taxon>Eukaryota</taxon>
        <taxon>Fungi</taxon>
        <taxon>Dikarya</taxon>
        <taxon>Ascomycota</taxon>
        <taxon>Pezizomycotina</taxon>
        <taxon>Sordariomycetes</taxon>
        <taxon>Hypocreomycetidae</taxon>
        <taxon>Hypocreales</taxon>
        <taxon>Clavicipitaceae</taxon>
        <taxon>Pochonia</taxon>
    </lineage>
</organism>
<gene>
    <name evidence="1" type="ORF">VFPPC_11973</name>
</gene>
<evidence type="ECO:0000313" key="2">
    <source>
        <dbReference type="Proteomes" id="UP000078397"/>
    </source>
</evidence>
<dbReference type="Proteomes" id="UP000078397">
    <property type="component" value="Unassembled WGS sequence"/>
</dbReference>
<keyword evidence="2" id="KW-1185">Reference proteome</keyword>
<dbReference type="AlphaFoldDB" id="A0A179F1R8"/>
<dbReference type="GeneID" id="28853997"/>
<dbReference type="RefSeq" id="XP_018137133.2">
    <property type="nucleotide sequence ID" value="XM_018290003.2"/>
</dbReference>
<name>A0A179F1R8_METCM</name>
<proteinExistence type="predicted"/>
<protein>
    <submittedName>
        <fullName evidence="1">Uncharacterized protein</fullName>
    </submittedName>
</protein>
<dbReference type="EMBL" id="LSBJ02000012">
    <property type="protein sequence ID" value="OAQ59053.2"/>
    <property type="molecule type" value="Genomic_DNA"/>
</dbReference>
<accession>A0A179F1R8</accession>
<comment type="caution">
    <text evidence="1">The sequence shown here is derived from an EMBL/GenBank/DDBJ whole genome shotgun (WGS) entry which is preliminary data.</text>
</comment>
<sequence>MEYLAPVPPMTTSQPTAGTPWGGLPVEIQLVIASMFIGDVILCKPREFGGGNCGDVRRKYAGLSRTWREAVERHTFETVDLATQETIVLARRRLLHAVSYSHTNVFGI</sequence>